<name>A0ABW0JXQ1_9GAMM</name>
<evidence type="ECO:0000313" key="3">
    <source>
        <dbReference type="EMBL" id="MFC5440637.1"/>
    </source>
</evidence>
<protein>
    <submittedName>
        <fullName evidence="3">Chemotaxis protein CheW</fullName>
    </submittedName>
</protein>
<feature type="region of interest" description="Disordered" evidence="1">
    <location>
        <begin position="163"/>
        <end position="188"/>
    </location>
</feature>
<comment type="caution">
    <text evidence="3">The sequence shown here is derived from an EMBL/GenBank/DDBJ whole genome shotgun (WGS) entry which is preliminary data.</text>
</comment>
<dbReference type="Proteomes" id="UP001596018">
    <property type="component" value="Unassembled WGS sequence"/>
</dbReference>
<proteinExistence type="predicted"/>
<dbReference type="Pfam" id="PF01584">
    <property type="entry name" value="CheW"/>
    <property type="match status" value="1"/>
</dbReference>
<reference evidence="4" key="1">
    <citation type="journal article" date="2019" name="Int. J. Syst. Evol. Microbiol.">
        <title>The Global Catalogue of Microorganisms (GCM) 10K type strain sequencing project: providing services to taxonomists for standard genome sequencing and annotation.</title>
        <authorList>
            <consortium name="The Broad Institute Genomics Platform"/>
            <consortium name="The Broad Institute Genome Sequencing Center for Infectious Disease"/>
            <person name="Wu L."/>
            <person name="Ma J."/>
        </authorList>
    </citation>
    <scope>NUCLEOTIDE SEQUENCE [LARGE SCALE GENOMIC DNA]</scope>
    <source>
        <strain evidence="4">KACC 12822</strain>
    </source>
</reference>
<evidence type="ECO:0000313" key="4">
    <source>
        <dbReference type="Proteomes" id="UP001596018"/>
    </source>
</evidence>
<accession>A0ABW0JXQ1</accession>
<evidence type="ECO:0000259" key="2">
    <source>
        <dbReference type="PROSITE" id="PS50851"/>
    </source>
</evidence>
<dbReference type="PROSITE" id="PS50851">
    <property type="entry name" value="CHEW"/>
    <property type="match status" value="1"/>
</dbReference>
<dbReference type="InterPro" id="IPR036061">
    <property type="entry name" value="CheW-like_dom_sf"/>
</dbReference>
<dbReference type="EMBL" id="JBHSMM010000002">
    <property type="protein sequence ID" value="MFC5440637.1"/>
    <property type="molecule type" value="Genomic_DNA"/>
</dbReference>
<keyword evidence="4" id="KW-1185">Reference proteome</keyword>
<dbReference type="SMART" id="SM00260">
    <property type="entry name" value="CheW"/>
    <property type="match status" value="1"/>
</dbReference>
<sequence>MSDPLPREIRCILVPVGHMRLLLPNATVAEVITLPEAESVAGAPAWLLGRIAWRGWRVPLVSFTRLCGAEEGDAELSSRVAVLKTLGGNAQMPFMALVTQGFPRLTTLNAELIIPTHDGTQLPPGIRARVLVRDDVAVIPDMEGIEAELLALLQQVDAVGSDETTEDHVDFERMDSASAPSSWADSDD</sequence>
<organism evidence="3 4">
    <name type="scientific">Rhodanobacter ginsenosidimutans</name>
    <dbReference type="NCBI Taxonomy" id="490571"/>
    <lineage>
        <taxon>Bacteria</taxon>
        <taxon>Pseudomonadati</taxon>
        <taxon>Pseudomonadota</taxon>
        <taxon>Gammaproteobacteria</taxon>
        <taxon>Lysobacterales</taxon>
        <taxon>Rhodanobacteraceae</taxon>
        <taxon>Rhodanobacter</taxon>
    </lineage>
</organism>
<feature type="compositionally biased region" description="Low complexity" evidence="1">
    <location>
        <begin position="176"/>
        <end position="188"/>
    </location>
</feature>
<feature type="domain" description="CheW-like" evidence="2">
    <location>
        <begin position="8"/>
        <end position="151"/>
    </location>
</feature>
<feature type="compositionally biased region" description="Basic and acidic residues" evidence="1">
    <location>
        <begin position="166"/>
        <end position="175"/>
    </location>
</feature>
<dbReference type="InterPro" id="IPR002545">
    <property type="entry name" value="CheW-lke_dom"/>
</dbReference>
<evidence type="ECO:0000256" key="1">
    <source>
        <dbReference type="SAM" id="MobiDB-lite"/>
    </source>
</evidence>
<dbReference type="RefSeq" id="WP_056077400.1">
    <property type="nucleotide sequence ID" value="NZ_JALBWS010000013.1"/>
</dbReference>
<dbReference type="SUPFAM" id="SSF50341">
    <property type="entry name" value="CheW-like"/>
    <property type="match status" value="1"/>
</dbReference>
<dbReference type="Gene3D" id="2.40.50.180">
    <property type="entry name" value="CheA-289, Domain 4"/>
    <property type="match status" value="1"/>
</dbReference>
<gene>
    <name evidence="3" type="ORF">ACFPK0_11485</name>
</gene>